<keyword evidence="1" id="KW-0812">Transmembrane</keyword>
<name>A0A8E2B2A4_9APHY</name>
<evidence type="ECO:0000256" key="1">
    <source>
        <dbReference type="SAM" id="Phobius"/>
    </source>
</evidence>
<keyword evidence="3" id="KW-1185">Reference proteome</keyword>
<accession>A0A8E2B2A4</accession>
<feature type="transmembrane region" description="Helical" evidence="1">
    <location>
        <begin position="173"/>
        <end position="192"/>
    </location>
</feature>
<proteinExistence type="predicted"/>
<evidence type="ECO:0000313" key="2">
    <source>
        <dbReference type="EMBL" id="OCH92342.1"/>
    </source>
</evidence>
<sequence>MSPILPRRNDPDVHFSPVKTQWQNPTDILSILMIIGGDVVQRAIAQLAGSGPRPLSFAPVAFSFCWVAYALNALLSAVGDGRLLPSADGTPIIVNAKDGQSRPIRSWPLSRLVRNHEPPYEHEARGLCISFYATSAAKRVGVPDPDWVYWTSLTAIVIQLAISVIPGALHGNWMILIITTGGTLLALVAGALPQWQVEKWEGRRIEKGKREVVCLTEGNDSKAVIVVTSDGTGIRLADLANRGLEADAWYSLAVGALGMIQNVVAAGAKRSPSALRFHLDSLGYVYDMKVFDALKKAEEREPNVGISLISTFFPGGLLPDEEEWKNANEKGYVGRRKDAANIGSVTALTERQQDSTKTTLRRDDSAVKKLGGQVDSSSAMV</sequence>
<gene>
    <name evidence="2" type="ORF">OBBRIDRAFT_824745</name>
</gene>
<dbReference type="AlphaFoldDB" id="A0A8E2B2A4"/>
<evidence type="ECO:0000313" key="3">
    <source>
        <dbReference type="Proteomes" id="UP000250043"/>
    </source>
</evidence>
<organism evidence="2 3">
    <name type="scientific">Obba rivulosa</name>
    <dbReference type="NCBI Taxonomy" id="1052685"/>
    <lineage>
        <taxon>Eukaryota</taxon>
        <taxon>Fungi</taxon>
        <taxon>Dikarya</taxon>
        <taxon>Basidiomycota</taxon>
        <taxon>Agaricomycotina</taxon>
        <taxon>Agaricomycetes</taxon>
        <taxon>Polyporales</taxon>
        <taxon>Gelatoporiaceae</taxon>
        <taxon>Obba</taxon>
    </lineage>
</organism>
<feature type="transmembrane region" description="Helical" evidence="1">
    <location>
        <begin position="147"/>
        <end position="166"/>
    </location>
</feature>
<keyword evidence="1" id="KW-0472">Membrane</keyword>
<dbReference type="EMBL" id="KV722370">
    <property type="protein sequence ID" value="OCH92342.1"/>
    <property type="molecule type" value="Genomic_DNA"/>
</dbReference>
<dbReference type="OrthoDB" id="1937642at2759"/>
<reference evidence="2 3" key="1">
    <citation type="submission" date="2016-07" db="EMBL/GenBank/DDBJ databases">
        <title>Draft genome of the white-rot fungus Obba rivulosa 3A-2.</title>
        <authorList>
            <consortium name="DOE Joint Genome Institute"/>
            <person name="Miettinen O."/>
            <person name="Riley R."/>
            <person name="Acob R."/>
            <person name="Barry K."/>
            <person name="Cullen D."/>
            <person name="De Vries R."/>
            <person name="Hainaut M."/>
            <person name="Hatakka A."/>
            <person name="Henrissat B."/>
            <person name="Hilden K."/>
            <person name="Kuo R."/>
            <person name="Labutti K."/>
            <person name="Lipzen A."/>
            <person name="Makela M.R."/>
            <person name="Sandor L."/>
            <person name="Spatafora J.W."/>
            <person name="Grigoriev I.V."/>
            <person name="Hibbett D.S."/>
        </authorList>
    </citation>
    <scope>NUCLEOTIDE SEQUENCE [LARGE SCALE GENOMIC DNA]</scope>
    <source>
        <strain evidence="2 3">3A-2</strain>
    </source>
</reference>
<keyword evidence="1" id="KW-1133">Transmembrane helix</keyword>
<protein>
    <submittedName>
        <fullName evidence="2">Uncharacterized protein</fullName>
    </submittedName>
</protein>
<dbReference type="Proteomes" id="UP000250043">
    <property type="component" value="Unassembled WGS sequence"/>
</dbReference>